<keyword evidence="4" id="KW-1185">Reference proteome</keyword>
<dbReference type="SUPFAM" id="SSF88713">
    <property type="entry name" value="Glycoside hydrolase/deacetylase"/>
    <property type="match status" value="1"/>
</dbReference>
<dbReference type="Gene3D" id="3.20.20.370">
    <property type="entry name" value="Glycoside hydrolase/deacetylase"/>
    <property type="match status" value="1"/>
</dbReference>
<organism evidence="3 4">
    <name type="scientific">Holospora undulata HU1</name>
    <dbReference type="NCBI Taxonomy" id="1321371"/>
    <lineage>
        <taxon>Bacteria</taxon>
        <taxon>Pseudomonadati</taxon>
        <taxon>Pseudomonadota</taxon>
        <taxon>Alphaproteobacteria</taxon>
        <taxon>Holosporales</taxon>
        <taxon>Holosporaceae</taxon>
        <taxon>Holospora</taxon>
    </lineage>
</organism>
<comment type="caution">
    <text evidence="3">The sequence shown here is derived from an EMBL/GenBank/DDBJ whole genome shotgun (WGS) entry which is preliminary data.</text>
</comment>
<dbReference type="InterPro" id="IPR011330">
    <property type="entry name" value="Glyco_hydro/deAcase_b/a-brl"/>
</dbReference>
<name>A0A061JHU4_9PROT</name>
<dbReference type="EMBL" id="ARPM03000193">
    <property type="protein sequence ID" value="ETZ04458.1"/>
    <property type="molecule type" value="Genomic_DNA"/>
</dbReference>
<protein>
    <submittedName>
        <fullName evidence="3">Uncharacterized protein</fullName>
    </submittedName>
</protein>
<accession>A0A061JHU4</accession>
<dbReference type="AlphaFoldDB" id="A0A061JHU4"/>
<dbReference type="Proteomes" id="UP000026922">
    <property type="component" value="Unassembled WGS sequence"/>
</dbReference>
<dbReference type="EMBL" id="ARPM03000192">
    <property type="protein sequence ID" value="ETZ04499.1"/>
    <property type="molecule type" value="Genomic_DNA"/>
</dbReference>
<sequence>MPPSTLYKVINRINPEWMWRIYARKAKKILPQSYLILSFDCDTEEDVSVACEVHSKLLDIGITPVYAVPGELLKKGEKVYRKIHEKGAEFINHGGREHTYFDKKHKRHASCFFYDQQSQEELRKDILLGHQTLQDVLGITAKGWRTPHFGTFQKREDLKFLYSILNELSYRFSTSTSPLIAYQHGPLFKKDGIIEIPVTGIYSEPLNIMDTWAYFAAPDRTKLPSEYTKEAQELAHFTSKYPTLINIYGDPSHIHDKPEFFEAMALLLKTAQNVNYTQLLEKTYEHIRTF</sequence>
<proteinExistence type="predicted"/>
<dbReference type="EMBL" id="ARPM03000202">
    <property type="protein sequence ID" value="ETZ04408.1"/>
    <property type="molecule type" value="Genomic_DNA"/>
</dbReference>
<evidence type="ECO:0000313" key="3">
    <source>
        <dbReference type="EMBL" id="ETZ04499.1"/>
    </source>
</evidence>
<gene>
    <name evidence="3" type="ORF">K737_301115</name>
    <name evidence="2" type="ORF">K737_301116</name>
    <name evidence="1" type="ORF">K737_301245</name>
</gene>
<reference evidence="3 4" key="1">
    <citation type="journal article" date="2013" name="Genome Announc.">
        <title>Draft Genome Sequence of Holospora undulata Strain HU1, a Micronucleus-Specific Symbiont of the Ciliate Paramecium caudatum.</title>
        <authorList>
            <person name="Dohra H."/>
            <person name="Suzuki H."/>
            <person name="Suzuki T."/>
            <person name="Tanaka K."/>
            <person name="Fujishima M."/>
        </authorList>
    </citation>
    <scope>NUCLEOTIDE SEQUENCE [LARGE SCALE GENOMIC DNA]</scope>
    <source>
        <strain evidence="3 4">HU1</strain>
    </source>
</reference>
<dbReference type="GO" id="GO:0005975">
    <property type="term" value="P:carbohydrate metabolic process"/>
    <property type="evidence" value="ECO:0007669"/>
    <property type="project" value="InterPro"/>
</dbReference>
<evidence type="ECO:0000313" key="2">
    <source>
        <dbReference type="EMBL" id="ETZ04458.1"/>
    </source>
</evidence>
<evidence type="ECO:0000313" key="4">
    <source>
        <dbReference type="Proteomes" id="UP000026922"/>
    </source>
</evidence>
<evidence type="ECO:0000313" key="1">
    <source>
        <dbReference type="EMBL" id="ETZ04408.1"/>
    </source>
</evidence>